<accession>G0N5W1</accession>
<dbReference type="PANTHER" id="PTHR33845:SF1">
    <property type="entry name" value="C2H2-TYPE DOMAIN-CONTAINING PROTEIN"/>
    <property type="match status" value="1"/>
</dbReference>
<organism evidence="4">
    <name type="scientific">Caenorhabditis brenneri</name>
    <name type="common">Nematode worm</name>
    <dbReference type="NCBI Taxonomy" id="135651"/>
    <lineage>
        <taxon>Eukaryota</taxon>
        <taxon>Metazoa</taxon>
        <taxon>Ecdysozoa</taxon>
        <taxon>Nematoda</taxon>
        <taxon>Chromadorea</taxon>
        <taxon>Rhabditida</taxon>
        <taxon>Rhabditina</taxon>
        <taxon>Rhabditomorpha</taxon>
        <taxon>Rhabditoidea</taxon>
        <taxon>Rhabditidae</taxon>
        <taxon>Peloderinae</taxon>
        <taxon>Caenorhabditis</taxon>
    </lineage>
</organism>
<feature type="chain" id="PRO_5003405239" description="C2H2-type domain-containing protein" evidence="1">
    <location>
        <begin position="18"/>
        <end position="1200"/>
    </location>
</feature>
<dbReference type="AlphaFoldDB" id="G0N5W1"/>
<feature type="signal peptide" evidence="1">
    <location>
        <begin position="1"/>
        <end position="17"/>
    </location>
</feature>
<dbReference type="STRING" id="135651.G0N5W1"/>
<protein>
    <recommendedName>
        <fullName evidence="2">C2H2-type domain-containing protein</fullName>
    </recommendedName>
</protein>
<dbReference type="PROSITE" id="PS00028">
    <property type="entry name" value="ZINC_FINGER_C2H2_1"/>
    <property type="match status" value="1"/>
</dbReference>
<name>G0N5W1_CAEBE</name>
<dbReference type="HOGENOM" id="CLU_003061_0_0_1"/>
<gene>
    <name evidence="3" type="ORF">CAEBREN_20165</name>
</gene>
<reference evidence="4" key="1">
    <citation type="submission" date="2011-07" db="EMBL/GenBank/DDBJ databases">
        <authorList>
            <consortium name="Caenorhabditis brenneri Sequencing and Analysis Consortium"/>
            <person name="Wilson R.K."/>
        </authorList>
    </citation>
    <scope>NUCLEOTIDE SEQUENCE [LARGE SCALE GENOMIC DNA]</scope>
    <source>
        <strain evidence="4">PB2801</strain>
    </source>
</reference>
<dbReference type="EMBL" id="GL379841">
    <property type="protein sequence ID" value="EGT53439.1"/>
    <property type="molecule type" value="Genomic_DNA"/>
</dbReference>
<dbReference type="InterPro" id="IPR013087">
    <property type="entry name" value="Znf_C2H2_type"/>
</dbReference>
<dbReference type="eggNOG" id="ENOG502QS0X">
    <property type="taxonomic scope" value="Eukaryota"/>
</dbReference>
<keyword evidence="4" id="KW-1185">Reference proteome</keyword>
<dbReference type="PANTHER" id="PTHR33845">
    <property type="entry name" value="C2H2-TYPE DOMAIN-CONTAINING PROTEIN"/>
    <property type="match status" value="1"/>
</dbReference>
<evidence type="ECO:0000256" key="1">
    <source>
        <dbReference type="SAM" id="SignalP"/>
    </source>
</evidence>
<evidence type="ECO:0000313" key="4">
    <source>
        <dbReference type="Proteomes" id="UP000008068"/>
    </source>
</evidence>
<evidence type="ECO:0000313" key="3">
    <source>
        <dbReference type="EMBL" id="EGT53439.1"/>
    </source>
</evidence>
<proteinExistence type="predicted"/>
<dbReference type="OrthoDB" id="6375801at2759"/>
<keyword evidence="1" id="KW-0732">Signal</keyword>
<evidence type="ECO:0000259" key="2">
    <source>
        <dbReference type="PROSITE" id="PS00028"/>
    </source>
</evidence>
<dbReference type="InParanoid" id="G0N5W1"/>
<feature type="domain" description="C2H2-type" evidence="2">
    <location>
        <begin position="980"/>
        <end position="1004"/>
    </location>
</feature>
<sequence length="1200" mass="135929">MKLQIVCLALIFYDAISLPINYNTKERKDDSGIPSKKPCQRPCYFSKPRTNDRYEKLPRPGKSVVSSECSGTINKMSKFFQTTLNSATGETNATALLLCRGAGYCDLDFSKPEIVSKWENVPICQKHGEELLEKWDDTHAPHMFRDKHMYRRYHEKTYKTSCSMPDSLIKVHYQGRPVDHLTTLTIQDADLLLKEKGILLHPGIPYCEEHKKFLTGVKETAKTTNRERTPVNYADADVEMDACIDDPPYIQSEPINQCLAVSALQEFASAVGVDLSCSSRKPYSELKERCRQKKAVSLRKVVDSMILCIAPLDKEEFETRVFKKKFSKVWTTGSEKDLELIMEQISVYYKNSFDRKSKTAVLSLVADVLPHATVEKFIPGLSRYLYGEARKFSRRNRDAEIPEVPKIKESYNREAVENFISFITSPSVMIGLPYGVKKVKMSDGTKIEIPNSIRQQSSTEIFNMYNNLMEETGQTGLMLKKSTVFEILKVCSATTRTATTCVDYYIANGMEAFDGLHSMLDTWTEKGLVTLESLKELKAELYEAAQYLRTDYRIHVKKFSRIADHCATYALSDPDQPKLSLSCSSGPNRHVHDYKCEKCEKGKATFDQIKQFGEDLLAEAQEITTTDADSELMKTRLVADYQEQKFLIDKYINQVFEMKKHLLRAAVTNQEREEIISNLEDNEVLITVDFAQKYLPRWHREKQSDYFGKKGMSYHISHITARIGDNYTQHSFVHIYDGEVQQNSELVVLTLSHVVTELKKVGIKAVSIRSDNAGAYHCASTIASLHWLMAEFGIVVKSYSFSEAQNGKSSSDRDAARVKQKAARYVASGKDITTTKQFFEAIKSGTPLNGVSVYYGSTTADIQANAMWKGISSLNFFTVEKNGVRAHKYAGIGEGVFTSTDALQSLNGTFEFEGAGFIASGIDSIDLEREAVRDGKQTKFWFYSPKKCEKPACDDEPDDIVLDAEDSAENSMSDKALYSCPEPGCTASYLRESSLGKHMLRGVHKFLPERVTMRDYALGLFARGLEEVSRIKTSVLNAVTDALKSLKETTDSTLLTLGWALPSKQTRKPYPEDVKKFLLECFEKGLKNQKLNPATIGKLMAEATKSDGTKRFTVEQRLDVKQIAGFLSREAKKRQSGNGRFKRNDEATQVLMEDDEYDAPAEEVHPDSDWIDFMDEAQFWTEWDEFLTAIYDHPDPIFVY</sequence>
<dbReference type="OMA" id="PRWHREK"/>
<dbReference type="Proteomes" id="UP000008068">
    <property type="component" value="Unassembled WGS sequence"/>
</dbReference>